<accession>A0ABM3R213</accession>
<evidence type="ECO:0000256" key="1">
    <source>
        <dbReference type="SAM" id="MobiDB-lite"/>
    </source>
</evidence>
<gene>
    <name evidence="4" type="primary">LOC130464226</name>
</gene>
<feature type="region of interest" description="Disordered" evidence="1">
    <location>
        <begin position="1"/>
        <end position="21"/>
    </location>
</feature>
<dbReference type="RefSeq" id="XP_056689671.1">
    <property type="nucleotide sequence ID" value="XM_056833693.1"/>
</dbReference>
<sequence length="184" mass="20842">MERNDQRGGSLSSRGLEESKGEHIIHMHDLEACLLRPQETEEHHSPLLSQFQTPQLPNTPPRRRLHPNNPNLDTNPTTLPPSCNPHPHHQHLGFRFRRLFGSPRLLHACPIIVILCVILLWWFSSPVNLAIKDGRFIEHSSNLWPFALNETDLTLSRQTVLAVATSPNPNIELIMSMVDKAASS</sequence>
<feature type="compositionally biased region" description="Low complexity" evidence="1">
    <location>
        <begin position="67"/>
        <end position="77"/>
    </location>
</feature>
<organism evidence="3 4">
    <name type="scientific">Spinacia oleracea</name>
    <name type="common">Spinach</name>
    <dbReference type="NCBI Taxonomy" id="3562"/>
    <lineage>
        <taxon>Eukaryota</taxon>
        <taxon>Viridiplantae</taxon>
        <taxon>Streptophyta</taxon>
        <taxon>Embryophyta</taxon>
        <taxon>Tracheophyta</taxon>
        <taxon>Spermatophyta</taxon>
        <taxon>Magnoliopsida</taxon>
        <taxon>eudicotyledons</taxon>
        <taxon>Gunneridae</taxon>
        <taxon>Pentapetalae</taxon>
        <taxon>Caryophyllales</taxon>
        <taxon>Chenopodiaceae</taxon>
        <taxon>Chenopodioideae</taxon>
        <taxon>Anserineae</taxon>
        <taxon>Spinacia</taxon>
    </lineage>
</organism>
<evidence type="ECO:0000313" key="3">
    <source>
        <dbReference type="Proteomes" id="UP000813463"/>
    </source>
</evidence>
<reference evidence="4" key="2">
    <citation type="submission" date="2025-08" db="UniProtKB">
        <authorList>
            <consortium name="RefSeq"/>
        </authorList>
    </citation>
    <scope>IDENTIFICATION</scope>
    <source>
        <tissue evidence="4">Leaf</tissue>
    </source>
</reference>
<name>A0ABM3R213_SPIOL</name>
<evidence type="ECO:0000313" key="4">
    <source>
        <dbReference type="RefSeq" id="XP_056689671.1"/>
    </source>
</evidence>
<keyword evidence="2" id="KW-1133">Transmembrane helix</keyword>
<evidence type="ECO:0000256" key="2">
    <source>
        <dbReference type="SAM" id="Phobius"/>
    </source>
</evidence>
<keyword evidence="2" id="KW-0472">Membrane</keyword>
<keyword evidence="2" id="KW-0812">Transmembrane</keyword>
<feature type="transmembrane region" description="Helical" evidence="2">
    <location>
        <begin position="105"/>
        <end position="123"/>
    </location>
</feature>
<dbReference type="Proteomes" id="UP000813463">
    <property type="component" value="Chromosome 6"/>
</dbReference>
<reference evidence="3" key="1">
    <citation type="journal article" date="2021" name="Nat. Commun.">
        <title>Genomic analyses provide insights into spinach domestication and the genetic basis of agronomic traits.</title>
        <authorList>
            <person name="Cai X."/>
            <person name="Sun X."/>
            <person name="Xu C."/>
            <person name="Sun H."/>
            <person name="Wang X."/>
            <person name="Ge C."/>
            <person name="Zhang Z."/>
            <person name="Wang Q."/>
            <person name="Fei Z."/>
            <person name="Jiao C."/>
            <person name="Wang Q."/>
        </authorList>
    </citation>
    <scope>NUCLEOTIDE SEQUENCE [LARGE SCALE GENOMIC DNA]</scope>
    <source>
        <strain evidence="3">cv. Varoflay</strain>
    </source>
</reference>
<dbReference type="GeneID" id="130464226"/>
<keyword evidence="3" id="KW-1185">Reference proteome</keyword>
<feature type="region of interest" description="Disordered" evidence="1">
    <location>
        <begin position="44"/>
        <end position="79"/>
    </location>
</feature>
<proteinExistence type="predicted"/>
<protein>
    <submittedName>
        <fullName evidence="4">Uncharacterized protein</fullName>
    </submittedName>
</protein>